<sequence>IITGIFKLGSSIATKKRFWFQPQMAALFR</sequence>
<name>A0A816HF27_ADIRI</name>
<evidence type="ECO:0000313" key="1">
    <source>
        <dbReference type="EMBL" id="CAF1686503.1"/>
    </source>
</evidence>
<reference evidence="1" key="1">
    <citation type="submission" date="2021-02" db="EMBL/GenBank/DDBJ databases">
        <authorList>
            <person name="Nowell W R."/>
        </authorList>
    </citation>
    <scope>NUCLEOTIDE SEQUENCE</scope>
</reference>
<dbReference type="Proteomes" id="UP000663828">
    <property type="component" value="Unassembled WGS sequence"/>
</dbReference>
<keyword evidence="2" id="KW-1185">Reference proteome</keyword>
<organism evidence="1 2">
    <name type="scientific">Adineta ricciae</name>
    <name type="common">Rotifer</name>
    <dbReference type="NCBI Taxonomy" id="249248"/>
    <lineage>
        <taxon>Eukaryota</taxon>
        <taxon>Metazoa</taxon>
        <taxon>Spiralia</taxon>
        <taxon>Gnathifera</taxon>
        <taxon>Rotifera</taxon>
        <taxon>Eurotatoria</taxon>
        <taxon>Bdelloidea</taxon>
        <taxon>Adinetida</taxon>
        <taxon>Adinetidae</taxon>
        <taxon>Adineta</taxon>
    </lineage>
</organism>
<dbReference type="EMBL" id="CAJNOR010016993">
    <property type="protein sequence ID" value="CAF1686503.1"/>
    <property type="molecule type" value="Genomic_DNA"/>
</dbReference>
<feature type="non-terminal residue" evidence="1">
    <location>
        <position position="1"/>
    </location>
</feature>
<evidence type="ECO:0000313" key="2">
    <source>
        <dbReference type="Proteomes" id="UP000663828"/>
    </source>
</evidence>
<protein>
    <submittedName>
        <fullName evidence="1">Uncharacterized protein</fullName>
    </submittedName>
</protein>
<comment type="caution">
    <text evidence="1">The sequence shown here is derived from an EMBL/GenBank/DDBJ whole genome shotgun (WGS) entry which is preliminary data.</text>
</comment>
<accession>A0A816HF27</accession>
<proteinExistence type="predicted"/>
<gene>
    <name evidence="1" type="ORF">XAT740_LOCUS62056</name>
</gene>
<dbReference type="AlphaFoldDB" id="A0A816HF27"/>